<feature type="active site" evidence="3">
    <location>
        <position position="271"/>
    </location>
</feature>
<evidence type="ECO:0000259" key="5">
    <source>
        <dbReference type="Pfam" id="PF00171"/>
    </source>
</evidence>
<evidence type="ECO:0000313" key="6">
    <source>
        <dbReference type="EMBL" id="MBA2780088.1"/>
    </source>
</evidence>
<dbReference type="EMBL" id="JACEFT010000019">
    <property type="protein sequence ID" value="MBA2780088.1"/>
    <property type="molecule type" value="Genomic_DNA"/>
</dbReference>
<protein>
    <submittedName>
        <fullName evidence="6">Aldehyde dehydrogenase family protein</fullName>
    </submittedName>
</protein>
<comment type="caution">
    <text evidence="6">The sequence shown here is derived from an EMBL/GenBank/DDBJ whole genome shotgun (WGS) entry which is preliminary data.</text>
</comment>
<dbReference type="Proteomes" id="UP000518091">
    <property type="component" value="Unassembled WGS sequence"/>
</dbReference>
<evidence type="ECO:0000313" key="9">
    <source>
        <dbReference type="Proteomes" id="UP000814353"/>
    </source>
</evidence>
<dbReference type="RefSeq" id="WP_181515560.1">
    <property type="nucleotide sequence ID" value="NZ_JABFUB010000007.1"/>
</dbReference>
<dbReference type="EMBL" id="JABFUB010000007">
    <property type="protein sequence ID" value="MCG6661961.1"/>
    <property type="molecule type" value="Genomic_DNA"/>
</dbReference>
<accession>A0A7V9W2Y6</accession>
<dbReference type="InterPro" id="IPR015590">
    <property type="entry name" value="Aldehyde_DH_dom"/>
</dbReference>
<evidence type="ECO:0000256" key="3">
    <source>
        <dbReference type="PROSITE-ProRule" id="PRU10007"/>
    </source>
</evidence>
<evidence type="ECO:0000313" key="7">
    <source>
        <dbReference type="EMBL" id="MCG6661961.1"/>
    </source>
</evidence>
<dbReference type="SUPFAM" id="SSF53720">
    <property type="entry name" value="ALDH-like"/>
    <property type="match status" value="1"/>
</dbReference>
<dbReference type="Pfam" id="PF00171">
    <property type="entry name" value="Aldedh"/>
    <property type="match status" value="1"/>
</dbReference>
<gene>
    <name evidence="6" type="ORF">H1D44_14435</name>
    <name evidence="7" type="ORF">HOP48_10420</name>
</gene>
<dbReference type="InterPro" id="IPR016162">
    <property type="entry name" value="Ald_DH_N"/>
</dbReference>
<reference evidence="6 8" key="2">
    <citation type="submission" date="2020-07" db="EMBL/GenBank/DDBJ databases">
        <title>Identification of Halomonas strains.</title>
        <authorList>
            <person name="Xiao Z."/>
            <person name="Shen J."/>
        </authorList>
    </citation>
    <scope>NUCLEOTIDE SEQUENCE [LARGE SCALE GENOMIC DNA]</scope>
    <source>
        <strain evidence="6 8">DSM 17331</strain>
    </source>
</reference>
<dbReference type="AlphaFoldDB" id="A0A7V9W2Y6"/>
<evidence type="ECO:0000313" key="8">
    <source>
        <dbReference type="Proteomes" id="UP000518091"/>
    </source>
</evidence>
<dbReference type="Proteomes" id="UP000814353">
    <property type="component" value="Unassembled WGS sequence"/>
</dbReference>
<dbReference type="GO" id="GO:0004030">
    <property type="term" value="F:aldehyde dehydrogenase [NAD(P)+] activity"/>
    <property type="evidence" value="ECO:0007669"/>
    <property type="project" value="UniProtKB-ARBA"/>
</dbReference>
<feature type="domain" description="Aldehyde dehydrogenase" evidence="5">
    <location>
        <begin position="32"/>
        <end position="496"/>
    </location>
</feature>
<dbReference type="PANTHER" id="PTHR11699">
    <property type="entry name" value="ALDEHYDE DEHYDROGENASE-RELATED"/>
    <property type="match status" value="1"/>
</dbReference>
<dbReference type="Gene3D" id="3.40.309.10">
    <property type="entry name" value="Aldehyde Dehydrogenase, Chain A, domain 2"/>
    <property type="match status" value="1"/>
</dbReference>
<dbReference type="InterPro" id="IPR016160">
    <property type="entry name" value="Ald_DH_CS_CYS"/>
</dbReference>
<dbReference type="FunFam" id="3.40.309.10:FF:000012">
    <property type="entry name" value="Betaine aldehyde dehydrogenase"/>
    <property type="match status" value="1"/>
</dbReference>
<dbReference type="InterPro" id="IPR016163">
    <property type="entry name" value="Ald_DH_C"/>
</dbReference>
<keyword evidence="2 4" id="KW-0560">Oxidoreductase</keyword>
<name>A0A7V9W2Y6_9GAMM</name>
<dbReference type="Gene3D" id="3.40.605.10">
    <property type="entry name" value="Aldehyde Dehydrogenase, Chain A, domain 1"/>
    <property type="match status" value="1"/>
</dbReference>
<evidence type="ECO:0000256" key="2">
    <source>
        <dbReference type="ARBA" id="ARBA00023002"/>
    </source>
</evidence>
<dbReference type="PROSITE" id="PS00070">
    <property type="entry name" value="ALDEHYDE_DEHYDR_CYS"/>
    <property type="match status" value="1"/>
</dbReference>
<evidence type="ECO:0000256" key="4">
    <source>
        <dbReference type="RuleBase" id="RU003345"/>
    </source>
</evidence>
<dbReference type="FunFam" id="3.40.605.10:FF:000001">
    <property type="entry name" value="Aldehyde dehydrogenase 1"/>
    <property type="match status" value="1"/>
</dbReference>
<reference evidence="7 9" key="1">
    <citation type="submission" date="2020-05" db="EMBL/GenBank/DDBJ databases">
        <title>Comparative genomic analysis of denitrifying bacteria from Halomonas genus.</title>
        <authorList>
            <person name="Wang L."/>
            <person name="Shao Z."/>
        </authorList>
    </citation>
    <scope>NUCLEOTIDE SEQUENCE [LARGE SCALE GENOMIC DNA]</scope>
    <source>
        <strain evidence="7 9">DSM 17331</strain>
    </source>
</reference>
<keyword evidence="9" id="KW-1185">Reference proteome</keyword>
<comment type="similarity">
    <text evidence="1 4">Belongs to the aldehyde dehydrogenase family.</text>
</comment>
<dbReference type="InterPro" id="IPR029510">
    <property type="entry name" value="Ald_DH_CS_GLU"/>
</dbReference>
<dbReference type="InterPro" id="IPR016161">
    <property type="entry name" value="Ald_DH/histidinol_DH"/>
</dbReference>
<sequence>MTTSVSDTSLSEWQARVGQLEFERDAFIDGGFVPSNSGRRFASSNPATGEVLVEVARCDGEDVDAAVAAARRAFQQGDWSQASPARRRDVLLKIADMLQAEADAFALTETLDVGKPIRDSLTVDVPAAERCLRWYAEAIDKVYGEVAPTATGTLATVRRVPVGVVAAVVPWNFPLVMAMTKLAPALAAGNSVVIKPAEQSPLSLLRFARLAQRAGLPKGVLNVVPGFGEEAGQALGLHPDVQALSFTGSTAVGKAFLRYAGDSNMKKVSLECGGKSANIVLDDCPDIDAAARASAAAIFFNQGEICNAGSRLIVQSGIRERFLEALLEAARDFAPGNPLDPDTRMGALISPEHCRTVSGYVDRARHQGARVLIGGEPLTGLTAETFYPPTVLDEVSNRMEIASEEIFGPVLCVLTVETAEEAVQLANDSRYGLAAAVWTRDLSTAFRMEQALEAGTVWINAIRAGDMSVPFGGMKESGLGRDKSLHAFDNVTHLKSTWVAL</sequence>
<dbReference type="PROSITE" id="PS00687">
    <property type="entry name" value="ALDEHYDE_DEHYDR_GLU"/>
    <property type="match status" value="1"/>
</dbReference>
<organism evidence="6 8">
    <name type="scientific">Billgrantia kenyensis</name>
    <dbReference type="NCBI Taxonomy" id="321266"/>
    <lineage>
        <taxon>Bacteria</taxon>
        <taxon>Pseudomonadati</taxon>
        <taxon>Pseudomonadota</taxon>
        <taxon>Gammaproteobacteria</taxon>
        <taxon>Oceanospirillales</taxon>
        <taxon>Halomonadaceae</taxon>
        <taxon>Billgrantia</taxon>
    </lineage>
</organism>
<proteinExistence type="inferred from homology"/>
<evidence type="ECO:0000256" key="1">
    <source>
        <dbReference type="ARBA" id="ARBA00009986"/>
    </source>
</evidence>